<keyword evidence="5" id="KW-0539">Nucleus</keyword>
<dbReference type="GO" id="GO:0005634">
    <property type="term" value="C:nucleus"/>
    <property type="evidence" value="ECO:0007669"/>
    <property type="project" value="UniProtKB-SubCell"/>
</dbReference>
<evidence type="ECO:0000256" key="6">
    <source>
        <dbReference type="SAM" id="MobiDB-lite"/>
    </source>
</evidence>
<keyword evidence="3" id="KW-0863">Zinc-finger</keyword>
<feature type="compositionally biased region" description="Low complexity" evidence="6">
    <location>
        <begin position="213"/>
        <end position="230"/>
    </location>
</feature>
<feature type="region of interest" description="Disordered" evidence="6">
    <location>
        <begin position="1"/>
        <end position="25"/>
    </location>
</feature>
<evidence type="ECO:0000256" key="2">
    <source>
        <dbReference type="ARBA" id="ARBA00022723"/>
    </source>
</evidence>
<proteinExistence type="predicted"/>
<evidence type="ECO:0000256" key="3">
    <source>
        <dbReference type="ARBA" id="ARBA00022771"/>
    </source>
</evidence>
<feature type="region of interest" description="Disordered" evidence="6">
    <location>
        <begin position="62"/>
        <end position="119"/>
    </location>
</feature>
<feature type="region of interest" description="Disordered" evidence="6">
    <location>
        <begin position="199"/>
        <end position="235"/>
    </location>
</feature>
<dbReference type="OrthoDB" id="9994231at2759"/>
<feature type="compositionally biased region" description="Gly residues" evidence="6">
    <location>
        <begin position="259"/>
        <end position="277"/>
    </location>
</feature>
<dbReference type="InterPro" id="IPR039050">
    <property type="entry name" value="GATAD1"/>
</dbReference>
<evidence type="ECO:0000256" key="5">
    <source>
        <dbReference type="ARBA" id="ARBA00023242"/>
    </source>
</evidence>
<gene>
    <name evidence="8" type="primary">LOC111605408</name>
</gene>
<dbReference type="Proteomes" id="UP000504633">
    <property type="component" value="Unplaced"/>
</dbReference>
<protein>
    <submittedName>
        <fullName evidence="8">Cell wall protein IFF6</fullName>
    </submittedName>
</protein>
<accession>A0A6J1ME01</accession>
<sequence>MATAADCETLTNKCQKDTSQTDASAELSQSVNFAVSEIAAKVTEQIVKMEIDTDLTTTETLDDLDDLDVQAGHGKGSNEKTKEQQMQPGKPQHLGKAQQPGKEEHKTFQAEQPSQGPEVQPIKAETKLEGQAAATTTTTTTAAATATTTVTVIEMETEVDLNLSSSKMASPCNATTRPAKITRSTLNGARSPTIIKRLRKSTRSTRFKAKLQGRNNPNGGAAGATGNHNGQLNGSGAGAGAGSGYAPNAAGAGKSHGKAGLGGASGGSAGGAGGGGARNRRSLFKRPAQKTPRVQASMQYVKSVFYKGSYMQIGDIVSIMDSQRKIYYAQIRGLLVDAYCEKSAFLTWLIPTQDSPDPQEGFDPATYLIGPDEELSRKLCYLEFVMHAPSNYYYDCTTPFPLPDVDEYQRSGGYIWTRLPTVKREREKERIKDRDRDMERKSGA</sequence>
<evidence type="ECO:0000256" key="1">
    <source>
        <dbReference type="ARBA" id="ARBA00004123"/>
    </source>
</evidence>
<feature type="compositionally biased region" description="Basic residues" evidence="6">
    <location>
        <begin position="278"/>
        <end position="288"/>
    </location>
</feature>
<keyword evidence="4" id="KW-0862">Zinc</keyword>
<dbReference type="OMA" id="QASMQYV"/>
<evidence type="ECO:0000256" key="4">
    <source>
        <dbReference type="ARBA" id="ARBA00022833"/>
    </source>
</evidence>
<keyword evidence="7" id="KW-1185">Reference proteome</keyword>
<feature type="compositionally biased region" description="Basic residues" evidence="6">
    <location>
        <begin position="199"/>
        <end position="211"/>
    </location>
</feature>
<evidence type="ECO:0000313" key="7">
    <source>
        <dbReference type="Proteomes" id="UP000504633"/>
    </source>
</evidence>
<dbReference type="GO" id="GO:0008270">
    <property type="term" value="F:zinc ion binding"/>
    <property type="evidence" value="ECO:0007669"/>
    <property type="project" value="UniProtKB-KW"/>
</dbReference>
<feature type="compositionally biased region" description="Polar residues" evidence="6">
    <location>
        <begin position="9"/>
        <end position="25"/>
    </location>
</feature>
<evidence type="ECO:0000313" key="8">
    <source>
        <dbReference type="RefSeq" id="XP_023179681.2"/>
    </source>
</evidence>
<dbReference type="PANTHER" id="PTHR13340:SF2">
    <property type="entry name" value="GATA ZINC FINGER DOMAIN-CONTAINING PROTEIN 1"/>
    <property type="match status" value="1"/>
</dbReference>
<reference evidence="8" key="1">
    <citation type="submission" date="2025-08" db="UniProtKB">
        <authorList>
            <consortium name="RefSeq"/>
        </authorList>
    </citation>
    <scope>IDENTIFICATION</scope>
    <source>
        <strain evidence="8">15085-1641.00</strain>
        <tissue evidence="8">Whole body</tissue>
    </source>
</reference>
<keyword evidence="2" id="KW-0479">Metal-binding</keyword>
<comment type="subcellular location">
    <subcellularLocation>
        <location evidence="1">Nucleus</location>
    </subcellularLocation>
</comment>
<name>A0A6J1ME01_DROHY</name>
<dbReference type="KEGG" id="dhe:111605408"/>
<organism evidence="7 8">
    <name type="scientific">Drosophila hydei</name>
    <name type="common">Fruit fly</name>
    <dbReference type="NCBI Taxonomy" id="7224"/>
    <lineage>
        <taxon>Eukaryota</taxon>
        <taxon>Metazoa</taxon>
        <taxon>Ecdysozoa</taxon>
        <taxon>Arthropoda</taxon>
        <taxon>Hexapoda</taxon>
        <taxon>Insecta</taxon>
        <taxon>Pterygota</taxon>
        <taxon>Neoptera</taxon>
        <taxon>Endopterygota</taxon>
        <taxon>Diptera</taxon>
        <taxon>Brachycera</taxon>
        <taxon>Muscomorpha</taxon>
        <taxon>Ephydroidea</taxon>
        <taxon>Drosophilidae</taxon>
        <taxon>Drosophila</taxon>
    </lineage>
</organism>
<dbReference type="PANTHER" id="PTHR13340">
    <property type="entry name" value="GATA ZINC FINGER DOMAIN-CONTAINING"/>
    <property type="match status" value="1"/>
</dbReference>
<feature type="region of interest" description="Disordered" evidence="6">
    <location>
        <begin position="249"/>
        <end position="291"/>
    </location>
</feature>
<feature type="region of interest" description="Disordered" evidence="6">
    <location>
        <begin position="425"/>
        <end position="444"/>
    </location>
</feature>
<dbReference type="GO" id="GO:0006325">
    <property type="term" value="P:chromatin organization"/>
    <property type="evidence" value="ECO:0007669"/>
    <property type="project" value="TreeGrafter"/>
</dbReference>
<dbReference type="RefSeq" id="XP_023179681.2">
    <property type="nucleotide sequence ID" value="XM_023323913.2"/>
</dbReference>
<dbReference type="AlphaFoldDB" id="A0A6J1ME01"/>
<dbReference type="GeneID" id="111605408"/>